<feature type="transmembrane region" description="Helical" evidence="7">
    <location>
        <begin position="211"/>
        <end position="229"/>
    </location>
</feature>
<accession>A0A1J7ITG2</accession>
<sequence>MAETAAPLPAGSYDSQVSTTIGVTILCLSIASAVVVLRTYTRGWIMNQLGVDDYFAIASLLMAYGTGIAILCMTQFGLGRHVWMLQNPQVEIPLYLMSFYISIVLYCAGLFTIKMTFLFQYYRVFGVQNLRNIFIAAILVVGAWGLSQVLIGVFICSPIRGFWDASVRATCVPNYPQFYINAAGNIVTDVAVLVMPFPLLERLNLPRQQKLLLFGIFGLGFFTVAISVLRIKYLKLFEDFTWQNVESSAWSIGELCSGITCACLPTLRPFLKAHFPTLGTQLTGGHEDYGNDIETAAVTARHKRAGSGDSSQPSMNEPSSSAGAAHVRSHMGSRESMEDIIGLETTREETAQSRGTDGGRDSGEDSDTHLGLMMTVSSRVDVGSRAAVSRPHPALQSDDRI</sequence>
<evidence type="ECO:0000256" key="2">
    <source>
        <dbReference type="ARBA" id="ARBA00022692"/>
    </source>
</evidence>
<comment type="similarity">
    <text evidence="5">Belongs to the SAT4 family.</text>
</comment>
<proteinExistence type="inferred from homology"/>
<feature type="transmembrane region" description="Helical" evidence="7">
    <location>
        <begin position="98"/>
        <end position="121"/>
    </location>
</feature>
<keyword evidence="2 7" id="KW-0812">Transmembrane</keyword>
<dbReference type="OrthoDB" id="3648173at2759"/>
<organism evidence="9 10">
    <name type="scientific">Coniochaeta ligniaria NRRL 30616</name>
    <dbReference type="NCBI Taxonomy" id="1408157"/>
    <lineage>
        <taxon>Eukaryota</taxon>
        <taxon>Fungi</taxon>
        <taxon>Dikarya</taxon>
        <taxon>Ascomycota</taxon>
        <taxon>Pezizomycotina</taxon>
        <taxon>Sordariomycetes</taxon>
        <taxon>Sordariomycetidae</taxon>
        <taxon>Coniochaetales</taxon>
        <taxon>Coniochaetaceae</taxon>
        <taxon>Coniochaeta</taxon>
    </lineage>
</organism>
<dbReference type="Proteomes" id="UP000182658">
    <property type="component" value="Unassembled WGS sequence"/>
</dbReference>
<feature type="transmembrane region" description="Helical" evidence="7">
    <location>
        <begin position="53"/>
        <end position="78"/>
    </location>
</feature>
<comment type="subcellular location">
    <subcellularLocation>
        <location evidence="1">Membrane</location>
        <topology evidence="1">Multi-pass membrane protein</topology>
    </subcellularLocation>
</comment>
<keyword evidence="10" id="KW-1185">Reference proteome</keyword>
<dbReference type="InterPro" id="IPR052337">
    <property type="entry name" value="SAT4-like"/>
</dbReference>
<dbReference type="PANTHER" id="PTHR33048:SF47">
    <property type="entry name" value="INTEGRAL MEMBRANE PROTEIN-RELATED"/>
    <property type="match status" value="1"/>
</dbReference>
<dbReference type="GO" id="GO:0016020">
    <property type="term" value="C:membrane"/>
    <property type="evidence" value="ECO:0007669"/>
    <property type="project" value="UniProtKB-SubCell"/>
</dbReference>
<dbReference type="PANTHER" id="PTHR33048">
    <property type="entry name" value="PTH11-LIKE INTEGRAL MEMBRANE PROTEIN (AFU_ORTHOLOGUE AFUA_5G11245)"/>
    <property type="match status" value="1"/>
</dbReference>
<evidence type="ECO:0000256" key="1">
    <source>
        <dbReference type="ARBA" id="ARBA00004141"/>
    </source>
</evidence>
<dbReference type="EMBL" id="KV875103">
    <property type="protein sequence ID" value="OIW24385.1"/>
    <property type="molecule type" value="Genomic_DNA"/>
</dbReference>
<dbReference type="STRING" id="1408157.A0A1J7ITG2"/>
<feature type="transmembrane region" description="Helical" evidence="7">
    <location>
        <begin position="133"/>
        <end position="155"/>
    </location>
</feature>
<evidence type="ECO:0000256" key="5">
    <source>
        <dbReference type="ARBA" id="ARBA00038359"/>
    </source>
</evidence>
<name>A0A1J7ITG2_9PEZI</name>
<protein>
    <recommendedName>
        <fullName evidence="8">Rhodopsin domain-containing protein</fullName>
    </recommendedName>
</protein>
<feature type="domain" description="Rhodopsin" evidence="8">
    <location>
        <begin position="37"/>
        <end position="272"/>
    </location>
</feature>
<keyword evidence="3 7" id="KW-1133">Transmembrane helix</keyword>
<dbReference type="InterPro" id="IPR049326">
    <property type="entry name" value="Rhodopsin_dom_fungi"/>
</dbReference>
<keyword evidence="4 7" id="KW-0472">Membrane</keyword>
<reference evidence="9 10" key="1">
    <citation type="submission" date="2016-10" db="EMBL/GenBank/DDBJ databases">
        <title>Draft genome sequence of Coniochaeta ligniaria NRRL30616, a lignocellulolytic fungus for bioabatement of inhibitors in plant biomass hydrolysates.</title>
        <authorList>
            <consortium name="DOE Joint Genome Institute"/>
            <person name="Jimenez D.J."/>
            <person name="Hector R.E."/>
            <person name="Riley R."/>
            <person name="Sun H."/>
            <person name="Grigoriev I.V."/>
            <person name="Van Elsas J.D."/>
            <person name="Nichols N.N."/>
        </authorList>
    </citation>
    <scope>NUCLEOTIDE SEQUENCE [LARGE SCALE GENOMIC DNA]</scope>
    <source>
        <strain evidence="9 10">NRRL 30616</strain>
    </source>
</reference>
<feature type="compositionally biased region" description="Low complexity" evidence="6">
    <location>
        <begin position="310"/>
        <end position="321"/>
    </location>
</feature>
<evidence type="ECO:0000256" key="7">
    <source>
        <dbReference type="SAM" id="Phobius"/>
    </source>
</evidence>
<evidence type="ECO:0000256" key="6">
    <source>
        <dbReference type="SAM" id="MobiDB-lite"/>
    </source>
</evidence>
<evidence type="ECO:0000313" key="9">
    <source>
        <dbReference type="EMBL" id="OIW24385.1"/>
    </source>
</evidence>
<evidence type="ECO:0000259" key="8">
    <source>
        <dbReference type="Pfam" id="PF20684"/>
    </source>
</evidence>
<evidence type="ECO:0000256" key="3">
    <source>
        <dbReference type="ARBA" id="ARBA00022989"/>
    </source>
</evidence>
<feature type="transmembrane region" description="Helical" evidence="7">
    <location>
        <begin position="20"/>
        <end position="41"/>
    </location>
</feature>
<gene>
    <name evidence="9" type="ORF">CONLIGDRAFT_673595</name>
</gene>
<feature type="transmembrane region" description="Helical" evidence="7">
    <location>
        <begin position="178"/>
        <end position="199"/>
    </location>
</feature>
<feature type="region of interest" description="Disordered" evidence="6">
    <location>
        <begin position="299"/>
        <end position="401"/>
    </location>
</feature>
<evidence type="ECO:0000313" key="10">
    <source>
        <dbReference type="Proteomes" id="UP000182658"/>
    </source>
</evidence>
<dbReference type="InParanoid" id="A0A1J7ITG2"/>
<feature type="compositionally biased region" description="Basic and acidic residues" evidence="6">
    <location>
        <begin position="345"/>
        <end position="368"/>
    </location>
</feature>
<dbReference type="Pfam" id="PF20684">
    <property type="entry name" value="Fung_rhodopsin"/>
    <property type="match status" value="1"/>
</dbReference>
<evidence type="ECO:0000256" key="4">
    <source>
        <dbReference type="ARBA" id="ARBA00023136"/>
    </source>
</evidence>
<dbReference type="AlphaFoldDB" id="A0A1J7ITG2"/>